<reference evidence="1" key="1">
    <citation type="submission" date="2024-12" db="EMBL/GenBank/DDBJ databases">
        <title>Comparative genomics and development of molecular markers within Purpureocillium lilacinum and among Purpureocillium species.</title>
        <authorList>
            <person name="Yeh Z.-Y."/>
            <person name="Ni N.-T."/>
            <person name="Lo P.-H."/>
            <person name="Mushyakhwo K."/>
            <person name="Lin C.-F."/>
            <person name="Nai Y.-S."/>
        </authorList>
    </citation>
    <scope>NUCLEOTIDE SEQUENCE</scope>
    <source>
        <strain evidence="1">NCHU-NPUST-175</strain>
    </source>
</reference>
<sequence length="275" mass="31151">MVSTRTLFPVFSQARVGGFADLLIPSPWDFADKSPYKPDEDREWEAKENGLYWRGTGSDGFAAHGAWAGFCAPDSCTRRTSSNIDKSSRRRATCLSTFSRWSTTVSSNNSSLHAAPTLDAIPTKLPSALPFEENWRFRHLMDMDGAGFSGRFRSFLQSRSLPYRAALFHAWYDERVFSWVDYVPVDVRLGDGFWGVLKYLAGVLDQDNEIGDKAGAGQGPRTARKIAEQGRDWASKALRKEDMQVYLFRLLLEWGRVVSDDRETMMYDDAETTRP</sequence>
<protein>
    <submittedName>
        <fullName evidence="1">Uncharacterized protein</fullName>
    </submittedName>
</protein>
<proteinExistence type="predicted"/>
<name>A0ACC4E9H1_PURLI</name>
<evidence type="ECO:0000313" key="2">
    <source>
        <dbReference type="Proteomes" id="UP001638806"/>
    </source>
</evidence>
<dbReference type="EMBL" id="JBGNUJ010000002">
    <property type="protein sequence ID" value="KAL3965227.1"/>
    <property type="molecule type" value="Genomic_DNA"/>
</dbReference>
<gene>
    <name evidence="1" type="ORF">ACCO45_002231</name>
</gene>
<comment type="caution">
    <text evidence="1">The sequence shown here is derived from an EMBL/GenBank/DDBJ whole genome shotgun (WGS) entry which is preliminary data.</text>
</comment>
<dbReference type="Proteomes" id="UP001638806">
    <property type="component" value="Unassembled WGS sequence"/>
</dbReference>
<evidence type="ECO:0000313" key="1">
    <source>
        <dbReference type="EMBL" id="KAL3965227.1"/>
    </source>
</evidence>
<organism evidence="1 2">
    <name type="scientific">Purpureocillium lilacinum</name>
    <name type="common">Paecilomyces lilacinus</name>
    <dbReference type="NCBI Taxonomy" id="33203"/>
    <lineage>
        <taxon>Eukaryota</taxon>
        <taxon>Fungi</taxon>
        <taxon>Dikarya</taxon>
        <taxon>Ascomycota</taxon>
        <taxon>Pezizomycotina</taxon>
        <taxon>Sordariomycetes</taxon>
        <taxon>Hypocreomycetidae</taxon>
        <taxon>Hypocreales</taxon>
        <taxon>Ophiocordycipitaceae</taxon>
        <taxon>Purpureocillium</taxon>
    </lineage>
</organism>
<accession>A0ACC4E9H1</accession>
<keyword evidence="2" id="KW-1185">Reference proteome</keyword>